<dbReference type="AlphaFoldDB" id="A0A376J1A8"/>
<sequence length="144" mass="16006">MMTLIIPRKEAPVSGEGTVVIPQPAGDEPVIKNTFFFPDIDPKRVRERMRLEQTVAPARLREAIKSGMAETNAELYEYREQKIAAGFSRLADVPADDIDGESIKVFYYERAVCAMATASLYERYRGVDASAKGDKKADSIDSTI</sequence>
<evidence type="ECO:0000313" key="1">
    <source>
        <dbReference type="EMBL" id="STE54452.1"/>
    </source>
</evidence>
<reference evidence="1 2" key="1">
    <citation type="submission" date="2018-06" db="EMBL/GenBank/DDBJ databases">
        <authorList>
            <consortium name="Pathogen Informatics"/>
            <person name="Doyle S."/>
        </authorList>
    </citation>
    <scope>NUCLEOTIDE SEQUENCE [LARGE SCALE GENOMIC DNA]</scope>
    <source>
        <strain evidence="1 2">NCTC10764</strain>
    </source>
</reference>
<evidence type="ECO:0000313" key="2">
    <source>
        <dbReference type="Proteomes" id="UP000255201"/>
    </source>
</evidence>
<protein>
    <submittedName>
        <fullName evidence="1">Capsid completion protein</fullName>
    </submittedName>
</protein>
<accession>A0A376J1A8</accession>
<dbReference type="EMBL" id="UFZL01000001">
    <property type="protein sequence ID" value="STE54452.1"/>
    <property type="molecule type" value="Genomic_DNA"/>
</dbReference>
<organism evidence="1 2">
    <name type="scientific">Escherichia coli</name>
    <dbReference type="NCBI Taxonomy" id="562"/>
    <lineage>
        <taxon>Bacteria</taxon>
        <taxon>Pseudomonadati</taxon>
        <taxon>Pseudomonadota</taxon>
        <taxon>Gammaproteobacteria</taxon>
        <taxon>Enterobacterales</taxon>
        <taxon>Enterobacteriaceae</taxon>
        <taxon>Escherichia</taxon>
    </lineage>
</organism>
<dbReference type="Pfam" id="PF05926">
    <property type="entry name" value="Phage_GPL"/>
    <property type="match status" value="1"/>
</dbReference>
<dbReference type="Proteomes" id="UP000255201">
    <property type="component" value="Unassembled WGS sequence"/>
</dbReference>
<gene>
    <name evidence="1" type="ORF">NCTC10764_01124</name>
</gene>
<name>A0A376J1A8_ECOLX</name>
<dbReference type="InterPro" id="IPR009225">
    <property type="entry name" value="Phage_head_completion_GpL"/>
</dbReference>
<proteinExistence type="predicted"/>